<reference evidence="5" key="1">
    <citation type="journal article" date="2015" name="BMC Evol. Biol.">
        <title>Chloroplast phylogenomic analysis of chlorophyte green algae identifies a novel lineage sister to the Sphaeropleales (Chlorophyceae).</title>
        <authorList>
            <person name="Lemieux C."/>
            <person name="Vincent A.T."/>
            <person name="Labarre A."/>
            <person name="Otis C."/>
            <person name="Turmel M."/>
        </authorList>
    </citation>
    <scope>NUCLEOTIDE SEQUENCE</scope>
</reference>
<dbReference type="Pfam" id="PF01193">
    <property type="entry name" value="RNA_pol_L"/>
    <property type="match status" value="2"/>
</dbReference>
<gene>
    <name evidence="5" type="primary">rpoA</name>
</gene>
<dbReference type="GO" id="GO:0003899">
    <property type="term" value="F:DNA-directed RNA polymerase activity"/>
    <property type="evidence" value="ECO:0007669"/>
    <property type="project" value="InterPro"/>
</dbReference>
<dbReference type="AlphaFoldDB" id="A0A0S2LQ20"/>
<keyword evidence="5" id="KW-0150">Chloroplast</keyword>
<dbReference type="SUPFAM" id="SSF55257">
    <property type="entry name" value="RBP11-like subunits of RNA polymerase"/>
    <property type="match status" value="1"/>
</dbReference>
<evidence type="ECO:0000313" key="5">
    <source>
        <dbReference type="EMBL" id="ALO63305.1"/>
    </source>
</evidence>
<keyword evidence="2" id="KW-0804">Transcription</keyword>
<dbReference type="GO" id="GO:0000428">
    <property type="term" value="C:DNA-directed RNA polymerase complex"/>
    <property type="evidence" value="ECO:0007669"/>
    <property type="project" value="UniProtKB-KW"/>
</dbReference>
<sequence>MTNFFITCKESRIENNRSFYGCFYLGPFEAGQSITVANALRRTLLSSIKGIGITSVQIENAFHEYSTLTGVRDSVLDILLNLKEIVLKKTTSKKLLTIYSGHSHSRNREANARPVPELADALPELNESFNSLKRPQVGYLKARGPGIIKAKDLRLPPFIHCVDPEQYIATLAEDGVLNMKFLILTNSMGSSDSRTNISSSGRSTNDHATRFKKALASSNIPSNDLECLTLKNRKRRLLLKTIKHELNEVNLKTHVLADARSATPSSLTNIVSLNEASTSEAPQPLGDSAMKTTIFNSTRFRTKDSFPKTKISPVFNDSNPLKIDTVFNPITKVNYIIEVSDSKVVNSSFEKGKWLSKLENIINGSVINQNQNNYHISDRTIDNNLKANEMNKLNSLRSLFISEVSTLSALSEHGTSSYVNSSELQNLTEVSSLYCSQIEANSIKQNVILEIWTNGSIHPRDAFYISLKHLIRLFRTLVISTNQNRQVSER</sequence>
<evidence type="ECO:0000256" key="1">
    <source>
        <dbReference type="ARBA" id="ARBA00022478"/>
    </source>
</evidence>
<evidence type="ECO:0000259" key="4">
    <source>
        <dbReference type="SMART" id="SM00662"/>
    </source>
</evidence>
<dbReference type="SMART" id="SM00662">
    <property type="entry name" value="RPOLD"/>
    <property type="match status" value="1"/>
</dbReference>
<proteinExistence type="predicted"/>
<dbReference type="Gene3D" id="2.170.120.12">
    <property type="entry name" value="DNA-directed RNA polymerase, insert domain"/>
    <property type="match status" value="2"/>
</dbReference>
<dbReference type="InterPro" id="IPR036603">
    <property type="entry name" value="RBP11-like"/>
</dbReference>
<feature type="domain" description="DNA-directed RNA polymerase RpoA/D/Rpb3-type" evidence="4">
    <location>
        <begin position="20"/>
        <end position="252"/>
    </location>
</feature>
<dbReference type="GO" id="GO:0046983">
    <property type="term" value="F:protein dimerization activity"/>
    <property type="evidence" value="ECO:0007669"/>
    <property type="project" value="InterPro"/>
</dbReference>
<dbReference type="InterPro" id="IPR036643">
    <property type="entry name" value="RNApol_insert_sf"/>
</dbReference>
<keyword evidence="1" id="KW-0240">DNA-directed RNA polymerase</keyword>
<keyword evidence="5" id="KW-0934">Plastid</keyword>
<dbReference type="GO" id="GO:0006351">
    <property type="term" value="P:DNA-templated transcription"/>
    <property type="evidence" value="ECO:0007669"/>
    <property type="project" value="InterPro"/>
</dbReference>
<organism evidence="5">
    <name type="scientific">Characiochloris acuminata</name>
    <dbReference type="NCBI Taxonomy" id="167768"/>
    <lineage>
        <taxon>Eukaryota</taxon>
        <taxon>Viridiplantae</taxon>
        <taxon>Chlorophyta</taxon>
        <taxon>core chlorophytes</taxon>
        <taxon>Chlorophyceae</taxon>
        <taxon>CS clade</taxon>
        <taxon>Chlamydomonadales</taxon>
        <taxon>Characiochloridaceae</taxon>
        <taxon>Characiochloris</taxon>
    </lineage>
</organism>
<geneLocation type="chloroplast" evidence="5"/>
<dbReference type="CDD" id="cd06928">
    <property type="entry name" value="RNAP_alpha_NTD"/>
    <property type="match status" value="1"/>
</dbReference>
<dbReference type="EMBL" id="KT625418">
    <property type="protein sequence ID" value="ALO63305.1"/>
    <property type="molecule type" value="Genomic_DNA"/>
</dbReference>
<dbReference type="GeneID" id="26378829"/>
<evidence type="ECO:0000256" key="2">
    <source>
        <dbReference type="ARBA" id="ARBA00023163"/>
    </source>
</evidence>
<name>A0A0S2LQ20_9CHLO</name>
<dbReference type="SUPFAM" id="SSF56553">
    <property type="entry name" value="Insert subdomain of RNA polymerase alpha subunit"/>
    <property type="match status" value="1"/>
</dbReference>
<dbReference type="RefSeq" id="YP_009185057.1">
    <property type="nucleotide sequence ID" value="NC_028584.1"/>
</dbReference>
<dbReference type="InterPro" id="IPR011263">
    <property type="entry name" value="DNA-dir_RNA_pol_RpoA/D/Rpb3"/>
</dbReference>
<evidence type="ECO:0000256" key="3">
    <source>
        <dbReference type="ARBA" id="ARBA00031776"/>
    </source>
</evidence>
<dbReference type="Gene3D" id="3.30.1360.10">
    <property type="entry name" value="RNA polymerase, RBP11-like subunit"/>
    <property type="match status" value="2"/>
</dbReference>
<accession>A0A0S2LQ20</accession>
<protein>
    <recommendedName>
        <fullName evidence="3">Plastid-encoded RNA polymerase subunit alpha</fullName>
    </recommendedName>
</protein>